<dbReference type="KEGG" id="vg:80020186"/>
<dbReference type="InterPro" id="IPR050090">
    <property type="entry name" value="Tyrosine_recombinase_XerCD"/>
</dbReference>
<organism evidence="8 9">
    <name type="scientific">Rothia phage Spartoi</name>
    <dbReference type="NCBI Taxonomy" id="2483661"/>
    <lineage>
        <taxon>Viruses</taxon>
        <taxon>Duplodnaviria</taxon>
        <taxon>Heunggongvirae</taxon>
        <taxon>Uroviricota</taxon>
        <taxon>Caudoviricetes</taxon>
        <taxon>Spartoivirus</taxon>
        <taxon>Spartoivirus spartoi</taxon>
    </lineage>
</organism>
<dbReference type="InterPro" id="IPR010998">
    <property type="entry name" value="Integrase_recombinase_N"/>
</dbReference>
<dbReference type="PANTHER" id="PTHR30349">
    <property type="entry name" value="PHAGE INTEGRASE-RELATED"/>
    <property type="match status" value="1"/>
</dbReference>
<evidence type="ECO:0000259" key="6">
    <source>
        <dbReference type="PROSITE" id="PS51898"/>
    </source>
</evidence>
<gene>
    <name evidence="8" type="primary">37</name>
    <name evidence="8" type="ORF">SEA_SPARTOI_37</name>
</gene>
<dbReference type="GeneID" id="80020186"/>
<dbReference type="CDD" id="cd01189">
    <property type="entry name" value="INT_ICEBs1_C_like"/>
    <property type="match status" value="1"/>
</dbReference>
<feature type="domain" description="Core-binding (CB)" evidence="7">
    <location>
        <begin position="28"/>
        <end position="106"/>
    </location>
</feature>
<dbReference type="InterPro" id="IPR002104">
    <property type="entry name" value="Integrase_catalytic"/>
</dbReference>
<dbReference type="PROSITE" id="PS51900">
    <property type="entry name" value="CB"/>
    <property type="match status" value="1"/>
</dbReference>
<dbReference type="GO" id="GO:0016740">
    <property type="term" value="F:transferase activity"/>
    <property type="evidence" value="ECO:0007669"/>
    <property type="project" value="UniProtKB-KW"/>
</dbReference>
<evidence type="ECO:0000256" key="5">
    <source>
        <dbReference type="PROSITE-ProRule" id="PRU01248"/>
    </source>
</evidence>
<reference evidence="8 9" key="1">
    <citation type="submission" date="2018-10" db="EMBL/GenBank/DDBJ databases">
        <authorList>
            <person name="Smith K."/>
            <person name="Ring A."/>
            <person name="Cross T."/>
            <person name="Beshay M."/>
            <person name="Miah F."/>
            <person name="Nowoslaski J."/>
            <person name="Mia S."/>
            <person name="Micha L."/>
            <person name="Baxter C."/>
            <person name="Ahmad Z."/>
            <person name="Sunnen C.N."/>
            <person name="Janetopoulos C."/>
            <person name="Garlena R.A."/>
            <person name="Russell D.A."/>
            <person name="Pope W.H."/>
            <person name="Jacobs-Sera D."/>
            <person name="Hatfull G.F."/>
        </authorList>
    </citation>
    <scope>NUCLEOTIDE SEQUENCE [LARGE SCALE GENOMIC DNA]</scope>
</reference>
<dbReference type="Proteomes" id="UP000325457">
    <property type="component" value="Segment"/>
</dbReference>
<dbReference type="RefSeq" id="YP_010755513.1">
    <property type="nucleotide sequence ID" value="NC_073471.1"/>
</dbReference>
<keyword evidence="3 5" id="KW-0238">DNA-binding</keyword>
<name>A0A5K7NL48_9CAUD</name>
<dbReference type="InterPro" id="IPR044068">
    <property type="entry name" value="CB"/>
</dbReference>
<feature type="domain" description="Tyr recombinase" evidence="6">
    <location>
        <begin position="128"/>
        <end position="323"/>
    </location>
</feature>
<comment type="similarity">
    <text evidence="1">Belongs to the 'phage' integrase family.</text>
</comment>
<evidence type="ECO:0000256" key="2">
    <source>
        <dbReference type="ARBA" id="ARBA00022908"/>
    </source>
</evidence>
<dbReference type="Pfam" id="PF00589">
    <property type="entry name" value="Phage_integrase"/>
    <property type="match status" value="1"/>
</dbReference>
<keyword evidence="2" id="KW-0229">DNA integration</keyword>
<dbReference type="GO" id="GO:0003677">
    <property type="term" value="F:DNA binding"/>
    <property type="evidence" value="ECO:0007669"/>
    <property type="project" value="UniProtKB-UniRule"/>
</dbReference>
<keyword evidence="9" id="KW-1185">Reference proteome</keyword>
<dbReference type="InterPro" id="IPR011010">
    <property type="entry name" value="DNA_brk_join_enz"/>
</dbReference>
<dbReference type="PANTHER" id="PTHR30349:SF64">
    <property type="entry name" value="PROPHAGE INTEGRASE INTD-RELATED"/>
    <property type="match status" value="1"/>
</dbReference>
<dbReference type="Gene3D" id="1.10.443.10">
    <property type="entry name" value="Intergrase catalytic core"/>
    <property type="match status" value="1"/>
</dbReference>
<dbReference type="Pfam" id="PF14659">
    <property type="entry name" value="Phage_int_SAM_3"/>
    <property type="match status" value="1"/>
</dbReference>
<evidence type="ECO:0000256" key="4">
    <source>
        <dbReference type="ARBA" id="ARBA00023172"/>
    </source>
</evidence>
<dbReference type="InterPro" id="IPR013762">
    <property type="entry name" value="Integrase-like_cat_sf"/>
</dbReference>
<evidence type="ECO:0000313" key="9">
    <source>
        <dbReference type="Proteomes" id="UP000325457"/>
    </source>
</evidence>
<dbReference type="InterPro" id="IPR004107">
    <property type="entry name" value="Integrase_SAM-like_N"/>
</dbReference>
<evidence type="ECO:0000256" key="1">
    <source>
        <dbReference type="ARBA" id="ARBA00008857"/>
    </source>
</evidence>
<dbReference type="Gene3D" id="1.10.150.130">
    <property type="match status" value="1"/>
</dbReference>
<protein>
    <submittedName>
        <fullName evidence="8">Integrase</fullName>
    </submittedName>
</protein>
<dbReference type="EMBL" id="MK061416">
    <property type="protein sequence ID" value="AZF88220.1"/>
    <property type="molecule type" value="Genomic_DNA"/>
</dbReference>
<proteinExistence type="inferred from homology"/>
<dbReference type="GO" id="GO:0016787">
    <property type="term" value="F:hydrolase activity"/>
    <property type="evidence" value="ECO:0007669"/>
    <property type="project" value="UniProtKB-KW"/>
</dbReference>
<dbReference type="GO" id="GO:0044826">
    <property type="term" value="P:viral genome integration into host DNA"/>
    <property type="evidence" value="ECO:0007669"/>
    <property type="project" value="UniProtKB-KW"/>
</dbReference>
<dbReference type="GO" id="GO:0015074">
    <property type="term" value="P:DNA integration"/>
    <property type="evidence" value="ECO:0007669"/>
    <property type="project" value="UniProtKB-KW"/>
</dbReference>
<evidence type="ECO:0000259" key="7">
    <source>
        <dbReference type="PROSITE" id="PS51900"/>
    </source>
</evidence>
<sequence length="325" mass="35465">MLADFLSANNNSFTQAAAAASTVISRYPSVDDTVRRHIESLTSVTAGTREKYSRIHDRHIVPVLGGISIDRLRREDVVRWFNALGLSAKTKKNIHSLLSAALSSAVRDGLIESNPAAGIRAERELPKKAPVFLTREQFELIASAIDFRYSLFVRFLEGTGLRFGEATALTWSDIDLRRENGIIKVTKSIQAGAGGGYKIAPPKTKAGRRTVTMQRALTEAMRGCMVDSAAGAGDLVFQSPFGGILGNGFFHRRVWIPCMDEVESELGVRPRVHDLRHTHASRLIEAGVPLPVIQVRLGHESITTTVGTYGHLAVDADLRAVELLG</sequence>
<evidence type="ECO:0000256" key="3">
    <source>
        <dbReference type="ARBA" id="ARBA00023125"/>
    </source>
</evidence>
<dbReference type="PROSITE" id="PS51898">
    <property type="entry name" value="TYR_RECOMBINASE"/>
    <property type="match status" value="1"/>
</dbReference>
<keyword evidence="4" id="KW-0233">DNA recombination</keyword>
<evidence type="ECO:0000313" key="8">
    <source>
        <dbReference type="EMBL" id="AZF88220.1"/>
    </source>
</evidence>
<accession>A0A5K7NL48</accession>
<dbReference type="GO" id="GO:0006310">
    <property type="term" value="P:DNA recombination"/>
    <property type="evidence" value="ECO:0007669"/>
    <property type="project" value="UniProtKB-KW"/>
</dbReference>
<dbReference type="SUPFAM" id="SSF56349">
    <property type="entry name" value="DNA breaking-rejoining enzymes"/>
    <property type="match status" value="1"/>
</dbReference>
<dbReference type="GO" id="GO:0075713">
    <property type="term" value="P:establishment of integrated proviral latency"/>
    <property type="evidence" value="ECO:0007669"/>
    <property type="project" value="UniProtKB-KW"/>
</dbReference>